<dbReference type="InterPro" id="IPR011047">
    <property type="entry name" value="Quinoprotein_ADH-like_sf"/>
</dbReference>
<dbReference type="Pfam" id="PF00400">
    <property type="entry name" value="WD40"/>
    <property type="match status" value="3"/>
</dbReference>
<dbReference type="AlphaFoldDB" id="A0AAU7CRE3"/>
<dbReference type="InterPro" id="IPR001680">
    <property type="entry name" value="WD40_rpt"/>
</dbReference>
<dbReference type="PROSITE" id="PS50294">
    <property type="entry name" value="WD_REPEATS_REGION"/>
    <property type="match status" value="1"/>
</dbReference>
<dbReference type="Pfam" id="PF12894">
    <property type="entry name" value="ANAPC4_WD40"/>
    <property type="match status" value="1"/>
</dbReference>
<dbReference type="EMBL" id="CP155447">
    <property type="protein sequence ID" value="XBH07231.1"/>
    <property type="molecule type" value="Genomic_DNA"/>
</dbReference>
<organism evidence="5">
    <name type="scientific">Singulisphaera sp. Ch08</name>
    <dbReference type="NCBI Taxonomy" id="3120278"/>
    <lineage>
        <taxon>Bacteria</taxon>
        <taxon>Pseudomonadati</taxon>
        <taxon>Planctomycetota</taxon>
        <taxon>Planctomycetia</taxon>
        <taxon>Isosphaerales</taxon>
        <taxon>Isosphaeraceae</taxon>
        <taxon>Singulisphaera</taxon>
    </lineage>
</organism>
<keyword evidence="2" id="KW-0677">Repeat</keyword>
<sequence>MLRFSLAQMCEDQESSTYLKGEPAAQLSKESHGTRICKLAFSPEGSRLAVSTIAGGLGLTNLATGKSQTLQEGPVGSVRQLVFSPIGSSLAFVGKDALVRSWNWETGVLSGSSELDTEAFRSLAISRDGRLIAVGTFCGRIVIWDQIDAQPLTWFGQLRPVNNVAFSPNGRVLAAADSLGALTMWDLASGQTLASVQTPLAAVVAMEFSPDGSRISTLSYQERIVRVWDAKSGAFLCSLPTVAVPCEINAIAYSPNGLMVAVARADGVAELLDATSGRVISSVRKGRSLTAVAFSPDGTQLATGDSEGMARLWDLNKWLGVNVARTTLQPLGEPQARFVGEISSPRRTQGVSTGLGTQ</sequence>
<dbReference type="SUPFAM" id="SSF50998">
    <property type="entry name" value="Quinoprotein alcohol dehydrogenase-like"/>
    <property type="match status" value="1"/>
</dbReference>
<name>A0AAU7CRE3_9BACT</name>
<keyword evidence="1 3" id="KW-0853">WD repeat</keyword>
<dbReference type="PANTHER" id="PTHR44019:SF8">
    <property type="entry name" value="POC1 CENTRIOLAR PROTEIN HOMOLOG"/>
    <property type="match status" value="1"/>
</dbReference>
<evidence type="ECO:0000256" key="2">
    <source>
        <dbReference type="ARBA" id="ARBA00022737"/>
    </source>
</evidence>
<evidence type="ECO:0000256" key="3">
    <source>
        <dbReference type="PROSITE-ProRule" id="PRU00221"/>
    </source>
</evidence>
<accession>A0AAU7CRE3</accession>
<dbReference type="Gene3D" id="2.130.10.10">
    <property type="entry name" value="YVTN repeat-like/Quinoprotein amine dehydrogenase"/>
    <property type="match status" value="2"/>
</dbReference>
<feature type="domain" description="Anaphase-promoting complex subunit 4-like WD40" evidence="4">
    <location>
        <begin position="240"/>
        <end position="287"/>
    </location>
</feature>
<dbReference type="PANTHER" id="PTHR44019">
    <property type="entry name" value="WD REPEAT-CONTAINING PROTEIN 55"/>
    <property type="match status" value="1"/>
</dbReference>
<proteinExistence type="predicted"/>
<feature type="repeat" description="WD" evidence="3">
    <location>
        <begin position="154"/>
        <end position="195"/>
    </location>
</feature>
<feature type="repeat" description="WD" evidence="3">
    <location>
        <begin position="289"/>
        <end position="316"/>
    </location>
</feature>
<gene>
    <name evidence="5" type="ORF">V5E97_14655</name>
</gene>
<dbReference type="CDD" id="cd00200">
    <property type="entry name" value="WD40"/>
    <property type="match status" value="1"/>
</dbReference>
<evidence type="ECO:0000256" key="1">
    <source>
        <dbReference type="ARBA" id="ARBA00022574"/>
    </source>
</evidence>
<dbReference type="InterPro" id="IPR050505">
    <property type="entry name" value="WDR55/POC1"/>
</dbReference>
<evidence type="ECO:0000259" key="4">
    <source>
        <dbReference type="Pfam" id="PF12894"/>
    </source>
</evidence>
<dbReference type="PROSITE" id="PS50082">
    <property type="entry name" value="WD_REPEATS_2"/>
    <property type="match status" value="2"/>
</dbReference>
<evidence type="ECO:0000313" key="5">
    <source>
        <dbReference type="EMBL" id="XBH07231.1"/>
    </source>
</evidence>
<dbReference type="InterPro" id="IPR024977">
    <property type="entry name" value="Apc4-like_WD40_dom"/>
</dbReference>
<dbReference type="SMART" id="SM00320">
    <property type="entry name" value="WD40"/>
    <property type="match status" value="7"/>
</dbReference>
<reference evidence="5" key="1">
    <citation type="submission" date="2024-05" db="EMBL/GenBank/DDBJ databases">
        <title>Planctomycetes of the genus Singulisphaera possess chitinolytic capabilities.</title>
        <authorList>
            <person name="Ivanova A."/>
        </authorList>
    </citation>
    <scope>NUCLEOTIDE SEQUENCE</scope>
    <source>
        <strain evidence="5">Ch08T</strain>
    </source>
</reference>
<protein>
    <submittedName>
        <fullName evidence="5">WD40 repeat domain-containing protein</fullName>
    </submittedName>
</protein>
<dbReference type="InterPro" id="IPR015943">
    <property type="entry name" value="WD40/YVTN_repeat-like_dom_sf"/>
</dbReference>
<dbReference type="RefSeq" id="WP_406700074.1">
    <property type="nucleotide sequence ID" value="NZ_CP155447.1"/>
</dbReference>